<dbReference type="AlphaFoldDB" id="A0A0W7WRH6"/>
<organism evidence="1 2">
    <name type="scientific">Streptomyces silvensis</name>
    <dbReference type="NCBI Taxonomy" id="1765722"/>
    <lineage>
        <taxon>Bacteria</taxon>
        <taxon>Bacillati</taxon>
        <taxon>Actinomycetota</taxon>
        <taxon>Actinomycetes</taxon>
        <taxon>Kitasatosporales</taxon>
        <taxon>Streptomycetaceae</taxon>
        <taxon>Streptomyces</taxon>
    </lineage>
</organism>
<protein>
    <submittedName>
        <fullName evidence="1">Uncharacterized protein</fullName>
    </submittedName>
</protein>
<dbReference type="OrthoDB" id="3511944at2"/>
<dbReference type="Proteomes" id="UP000054804">
    <property type="component" value="Unassembled WGS sequence"/>
</dbReference>
<proteinExistence type="predicted"/>
<name>A0A0W7WRH6_9ACTN</name>
<dbReference type="EMBL" id="LOCL01000079">
    <property type="protein sequence ID" value="KUF13214.1"/>
    <property type="molecule type" value="Genomic_DNA"/>
</dbReference>
<dbReference type="RefSeq" id="WP_157882602.1">
    <property type="nucleotide sequence ID" value="NZ_LOCL01000079.1"/>
</dbReference>
<accession>A0A0W7WRH6</accession>
<gene>
    <name evidence="1" type="ORF">AT728_38210</name>
</gene>
<sequence>MAFLAYNILTDPAPLQVSEQGGTSKGAVYIVVSNPKNKPMSWNSLVVRVPVGQKPEDLTPDAKAIDVRVLPDATRAPNEEPLTHWDPTTGVLTVVPRLAPPPFPSAPQPLTPFKASGSLILALEGFPVSGTPGPVLLQVTESVQNGPWPEESPVTLSLIKQAPKAPRNLRPKRSLVAAGKDVALQWEGPAGFIYEIHGPDGLSKNQPQQVGAGWEWTPAAGEEPKRDATYTLTATSAVGQQPPEHTLTTTVHLREPEFESVTATNGLHTPWVEGTTAKGRIVFTAQGAQIHNDSHAPGTLSADKADIDSVVITTSVRGRGDDAGWVQFPSTGIRVGHGTGTDLGTVTAHKADLDGINTGWVQGRSASDGWIAFPQSGLQVYKDGKSQWGTVDADKADLNGVITKWVQGRGDTPGWIEFPGSGLNVFQGAGNRQWGTVAAAKADLDDLVTLRAQVKERLTLQGGLTVDNVLETQDGPPRLTVHGRLDAEGELNAAGNVVAGRDLTVIGVLRPQRDLEVGGSVRAADLTARGKLTTEDGTYQLVVHGESQFDGKVNANGHLSVRNGGDWIVHTNDGQIRVNGDLHVHGDSAFAGKMNANGRLSVRNGTDWLVHVNDDQVAIQGNLRVHGAFHSDS</sequence>
<comment type="caution">
    <text evidence="1">The sequence shown here is derived from an EMBL/GenBank/DDBJ whole genome shotgun (WGS) entry which is preliminary data.</text>
</comment>
<reference evidence="1 2" key="1">
    <citation type="submission" date="2015-12" db="EMBL/GenBank/DDBJ databases">
        <title>Draft genome sequence of Streptomyces silvensis ATCC 53525, a producer of novel hormone antagonists.</title>
        <authorList>
            <person name="Johnston C.W."/>
            <person name="Li Y."/>
            <person name="Magarvey N.A."/>
        </authorList>
    </citation>
    <scope>NUCLEOTIDE SEQUENCE [LARGE SCALE GENOMIC DNA]</scope>
    <source>
        <strain evidence="1 2">ATCC 53525</strain>
    </source>
</reference>
<dbReference type="STRING" id="1765722.AT728_38210"/>
<evidence type="ECO:0000313" key="1">
    <source>
        <dbReference type="EMBL" id="KUF13214.1"/>
    </source>
</evidence>
<evidence type="ECO:0000313" key="2">
    <source>
        <dbReference type="Proteomes" id="UP000054804"/>
    </source>
</evidence>
<keyword evidence="2" id="KW-1185">Reference proteome</keyword>